<accession>A0A1H4A2F9</accession>
<evidence type="ECO:0000313" key="3">
    <source>
        <dbReference type="Proteomes" id="UP000199041"/>
    </source>
</evidence>
<sequence length="140" mass="14754">MTQLSKMLPACGFVIAVALIGITSAFKDAPKNGNGREMYVFEYNPPESDPEPYSVANVQDVSHWTSTTDATPCTNTNFKACKIYASAGNVDASGSEPVLLSSEAISATLNTTTNSAYVSSTDDGSLSNPSTSENISNRNN</sequence>
<protein>
    <submittedName>
        <fullName evidence="2">Uncharacterized protein</fullName>
    </submittedName>
</protein>
<name>A0A1H4A2F9_9BACT</name>
<feature type="region of interest" description="Disordered" evidence="1">
    <location>
        <begin position="117"/>
        <end position="140"/>
    </location>
</feature>
<proteinExistence type="predicted"/>
<keyword evidence="3" id="KW-1185">Reference proteome</keyword>
<gene>
    <name evidence="2" type="ORF">SAMN05192529_11318</name>
</gene>
<organism evidence="2 3">
    <name type="scientific">Arachidicoccus rhizosphaerae</name>
    <dbReference type="NCBI Taxonomy" id="551991"/>
    <lineage>
        <taxon>Bacteria</taxon>
        <taxon>Pseudomonadati</taxon>
        <taxon>Bacteroidota</taxon>
        <taxon>Chitinophagia</taxon>
        <taxon>Chitinophagales</taxon>
        <taxon>Chitinophagaceae</taxon>
        <taxon>Arachidicoccus</taxon>
    </lineage>
</organism>
<evidence type="ECO:0000313" key="2">
    <source>
        <dbReference type="EMBL" id="SEA30195.1"/>
    </source>
</evidence>
<evidence type="ECO:0000256" key="1">
    <source>
        <dbReference type="SAM" id="MobiDB-lite"/>
    </source>
</evidence>
<reference evidence="2 3" key="1">
    <citation type="submission" date="2016-10" db="EMBL/GenBank/DDBJ databases">
        <authorList>
            <person name="de Groot N.N."/>
        </authorList>
    </citation>
    <scope>NUCLEOTIDE SEQUENCE [LARGE SCALE GENOMIC DNA]</scope>
    <source>
        <strain evidence="2 3">Vu-144</strain>
    </source>
</reference>
<dbReference type="OrthoDB" id="711272at2"/>
<dbReference type="AlphaFoldDB" id="A0A1H4A2F9"/>
<dbReference type="Proteomes" id="UP000199041">
    <property type="component" value="Unassembled WGS sequence"/>
</dbReference>
<dbReference type="EMBL" id="FNQY01000013">
    <property type="protein sequence ID" value="SEA30195.1"/>
    <property type="molecule type" value="Genomic_DNA"/>
</dbReference>
<dbReference type="RefSeq" id="WP_091398508.1">
    <property type="nucleotide sequence ID" value="NZ_FNQY01000013.1"/>
</dbReference>